<dbReference type="Proteomes" id="UP000565441">
    <property type="component" value="Unassembled WGS sequence"/>
</dbReference>
<organism evidence="2 3">
    <name type="scientific">Tricholomella constricta</name>
    <dbReference type="NCBI Taxonomy" id="117010"/>
    <lineage>
        <taxon>Eukaryota</taxon>
        <taxon>Fungi</taxon>
        <taxon>Dikarya</taxon>
        <taxon>Basidiomycota</taxon>
        <taxon>Agaricomycotina</taxon>
        <taxon>Agaricomycetes</taxon>
        <taxon>Agaricomycetidae</taxon>
        <taxon>Agaricales</taxon>
        <taxon>Tricholomatineae</taxon>
        <taxon>Lyophyllaceae</taxon>
        <taxon>Tricholomella</taxon>
    </lineage>
</organism>
<sequence>MCVQTGRLPSQRPRLEGGDPLIMLLRNRSITEFPLVNITHFHNYAHYVRKVVQFILLITFATSVLAGPVALRLDYDLVGEAFSFLANFDSFCGVENLNGFRFSQIVNQDRELSAARSASRLFSSA</sequence>
<comment type="caution">
    <text evidence="2">The sequence shown here is derived from an EMBL/GenBank/DDBJ whole genome shotgun (WGS) entry which is preliminary data.</text>
</comment>
<keyword evidence="1" id="KW-0812">Transmembrane</keyword>
<feature type="transmembrane region" description="Helical" evidence="1">
    <location>
        <begin position="51"/>
        <end position="71"/>
    </location>
</feature>
<evidence type="ECO:0000256" key="1">
    <source>
        <dbReference type="SAM" id="Phobius"/>
    </source>
</evidence>
<dbReference type="EMBL" id="JAACJP010000030">
    <property type="protein sequence ID" value="KAF5376112.1"/>
    <property type="molecule type" value="Genomic_DNA"/>
</dbReference>
<proteinExistence type="predicted"/>
<keyword evidence="3" id="KW-1185">Reference proteome</keyword>
<dbReference type="AlphaFoldDB" id="A0A8H5H3M6"/>
<keyword evidence="1" id="KW-1133">Transmembrane helix</keyword>
<protein>
    <recommendedName>
        <fullName evidence="4">Transmembrane protein</fullName>
    </recommendedName>
</protein>
<reference evidence="2 3" key="1">
    <citation type="journal article" date="2020" name="ISME J.">
        <title>Uncovering the hidden diversity of litter-decomposition mechanisms in mushroom-forming fungi.</title>
        <authorList>
            <person name="Floudas D."/>
            <person name="Bentzer J."/>
            <person name="Ahren D."/>
            <person name="Johansson T."/>
            <person name="Persson P."/>
            <person name="Tunlid A."/>
        </authorList>
    </citation>
    <scope>NUCLEOTIDE SEQUENCE [LARGE SCALE GENOMIC DNA]</scope>
    <source>
        <strain evidence="2 3">CBS 661.87</strain>
    </source>
</reference>
<evidence type="ECO:0000313" key="3">
    <source>
        <dbReference type="Proteomes" id="UP000565441"/>
    </source>
</evidence>
<name>A0A8H5H3M6_9AGAR</name>
<gene>
    <name evidence="2" type="ORF">D9615_007770</name>
</gene>
<evidence type="ECO:0008006" key="4">
    <source>
        <dbReference type="Google" id="ProtNLM"/>
    </source>
</evidence>
<keyword evidence="1" id="KW-0472">Membrane</keyword>
<accession>A0A8H5H3M6</accession>
<evidence type="ECO:0000313" key="2">
    <source>
        <dbReference type="EMBL" id="KAF5376112.1"/>
    </source>
</evidence>